<accession>A0ABW0BQR1</accession>
<comment type="caution">
    <text evidence="3">The sequence shown here is derived from an EMBL/GenBank/DDBJ whole genome shotgun (WGS) entry which is preliminary data.</text>
</comment>
<dbReference type="Proteomes" id="UP001596087">
    <property type="component" value="Unassembled WGS sequence"/>
</dbReference>
<organism evidence="3 4">
    <name type="scientific">Nocardioides taihuensis</name>
    <dbReference type="NCBI Taxonomy" id="1835606"/>
    <lineage>
        <taxon>Bacteria</taxon>
        <taxon>Bacillati</taxon>
        <taxon>Actinomycetota</taxon>
        <taxon>Actinomycetes</taxon>
        <taxon>Propionibacteriales</taxon>
        <taxon>Nocardioidaceae</taxon>
        <taxon>Nocardioides</taxon>
    </lineage>
</organism>
<dbReference type="RefSeq" id="WP_378593159.1">
    <property type="nucleotide sequence ID" value="NZ_JBHSKD010000027.1"/>
</dbReference>
<keyword evidence="2" id="KW-1133">Transmembrane helix</keyword>
<evidence type="ECO:0000313" key="3">
    <source>
        <dbReference type="EMBL" id="MFC5179212.1"/>
    </source>
</evidence>
<protein>
    <recommendedName>
        <fullName evidence="5">LPXTG cell wall anchor domain-containing protein</fullName>
    </recommendedName>
</protein>
<gene>
    <name evidence="3" type="ORF">ACFPGP_21195</name>
</gene>
<dbReference type="EMBL" id="JBHSKD010000027">
    <property type="protein sequence ID" value="MFC5179212.1"/>
    <property type="molecule type" value="Genomic_DNA"/>
</dbReference>
<feature type="region of interest" description="Disordered" evidence="1">
    <location>
        <begin position="1"/>
        <end position="29"/>
    </location>
</feature>
<evidence type="ECO:0000313" key="4">
    <source>
        <dbReference type="Proteomes" id="UP001596087"/>
    </source>
</evidence>
<proteinExistence type="predicted"/>
<keyword evidence="2" id="KW-0812">Transmembrane</keyword>
<sequence length="53" mass="5071">MSGTRGSVPGAEEPGGGDGPVTGSGTAVPVGLLTTGLAAALAGTVWAGRHRRR</sequence>
<evidence type="ECO:0000256" key="2">
    <source>
        <dbReference type="SAM" id="Phobius"/>
    </source>
</evidence>
<name>A0ABW0BQR1_9ACTN</name>
<feature type="compositionally biased region" description="Gly residues" evidence="1">
    <location>
        <begin position="13"/>
        <end position="22"/>
    </location>
</feature>
<evidence type="ECO:0008006" key="5">
    <source>
        <dbReference type="Google" id="ProtNLM"/>
    </source>
</evidence>
<evidence type="ECO:0000256" key="1">
    <source>
        <dbReference type="SAM" id="MobiDB-lite"/>
    </source>
</evidence>
<keyword evidence="2" id="KW-0472">Membrane</keyword>
<reference evidence="4" key="1">
    <citation type="journal article" date="2019" name="Int. J. Syst. Evol. Microbiol.">
        <title>The Global Catalogue of Microorganisms (GCM) 10K type strain sequencing project: providing services to taxonomists for standard genome sequencing and annotation.</title>
        <authorList>
            <consortium name="The Broad Institute Genomics Platform"/>
            <consortium name="The Broad Institute Genome Sequencing Center for Infectious Disease"/>
            <person name="Wu L."/>
            <person name="Ma J."/>
        </authorList>
    </citation>
    <scope>NUCLEOTIDE SEQUENCE [LARGE SCALE GENOMIC DNA]</scope>
    <source>
        <strain evidence="4">DFY41</strain>
    </source>
</reference>
<keyword evidence="4" id="KW-1185">Reference proteome</keyword>
<feature type="transmembrane region" description="Helical" evidence="2">
    <location>
        <begin position="27"/>
        <end position="47"/>
    </location>
</feature>